<keyword evidence="3" id="KW-1185">Reference proteome</keyword>
<sequence length="183" mass="20942">MSTATHISSYEPPVKRPKDMTEEERREHNATVELDRRLRKKHWAKVKNTEYPRCHRERKRGAHTSSLPVDSSTESEFDNHPAVQTSLDPQPNYLVIPEGPLLDPHVPSSSLEAVEAFYLRQDVARILPHKRYATKAGPGRLMLMTLKEAFILIKKENPEAKIGFTKFSLLRPKTVRLIGRGTP</sequence>
<protein>
    <submittedName>
        <fullName evidence="2">Uncharacterized protein</fullName>
    </submittedName>
</protein>
<evidence type="ECO:0000256" key="1">
    <source>
        <dbReference type="SAM" id="MobiDB-lite"/>
    </source>
</evidence>
<evidence type="ECO:0000313" key="2">
    <source>
        <dbReference type="EMBL" id="KAK3737724.1"/>
    </source>
</evidence>
<dbReference type="Proteomes" id="UP001283361">
    <property type="component" value="Unassembled WGS sequence"/>
</dbReference>
<feature type="region of interest" description="Disordered" evidence="1">
    <location>
        <begin position="1"/>
        <end position="36"/>
    </location>
</feature>
<feature type="compositionally biased region" description="Basic and acidic residues" evidence="1">
    <location>
        <begin position="13"/>
        <end position="36"/>
    </location>
</feature>
<evidence type="ECO:0000313" key="3">
    <source>
        <dbReference type="Proteomes" id="UP001283361"/>
    </source>
</evidence>
<dbReference type="EMBL" id="JAWDGP010006627">
    <property type="protein sequence ID" value="KAK3737724.1"/>
    <property type="molecule type" value="Genomic_DNA"/>
</dbReference>
<organism evidence="2 3">
    <name type="scientific">Elysia crispata</name>
    <name type="common">lettuce slug</name>
    <dbReference type="NCBI Taxonomy" id="231223"/>
    <lineage>
        <taxon>Eukaryota</taxon>
        <taxon>Metazoa</taxon>
        <taxon>Spiralia</taxon>
        <taxon>Lophotrochozoa</taxon>
        <taxon>Mollusca</taxon>
        <taxon>Gastropoda</taxon>
        <taxon>Heterobranchia</taxon>
        <taxon>Euthyneura</taxon>
        <taxon>Panpulmonata</taxon>
        <taxon>Sacoglossa</taxon>
        <taxon>Placobranchoidea</taxon>
        <taxon>Plakobranchidae</taxon>
        <taxon>Elysia</taxon>
    </lineage>
</organism>
<feature type="region of interest" description="Disordered" evidence="1">
    <location>
        <begin position="49"/>
        <end position="90"/>
    </location>
</feature>
<dbReference type="AlphaFoldDB" id="A0AAE0Y9D3"/>
<name>A0AAE0Y9D3_9GAST</name>
<reference evidence="2" key="1">
    <citation type="journal article" date="2023" name="G3 (Bethesda)">
        <title>A reference genome for the long-term kleptoplast-retaining sea slug Elysia crispata morphotype clarki.</title>
        <authorList>
            <person name="Eastman K.E."/>
            <person name="Pendleton A.L."/>
            <person name="Shaikh M.A."/>
            <person name="Suttiyut T."/>
            <person name="Ogas R."/>
            <person name="Tomko P."/>
            <person name="Gavelis G."/>
            <person name="Widhalm J.R."/>
            <person name="Wisecaver J.H."/>
        </authorList>
    </citation>
    <scope>NUCLEOTIDE SEQUENCE</scope>
    <source>
        <strain evidence="2">ECLA1</strain>
    </source>
</reference>
<gene>
    <name evidence="2" type="ORF">RRG08_017298</name>
</gene>
<accession>A0AAE0Y9D3</accession>
<comment type="caution">
    <text evidence="2">The sequence shown here is derived from an EMBL/GenBank/DDBJ whole genome shotgun (WGS) entry which is preliminary data.</text>
</comment>
<feature type="compositionally biased region" description="Polar residues" evidence="1">
    <location>
        <begin position="63"/>
        <end position="74"/>
    </location>
</feature>
<proteinExistence type="predicted"/>